<keyword evidence="1" id="KW-0472">Membrane</keyword>
<reference evidence="2" key="1">
    <citation type="submission" date="2022-10" db="EMBL/GenBank/DDBJ databases">
        <title>The complete genomes of actinobacterial strains from the NBC collection.</title>
        <authorList>
            <person name="Joergensen T.S."/>
            <person name="Alvarez Arevalo M."/>
            <person name="Sterndorff E.B."/>
            <person name="Faurdal D."/>
            <person name="Vuksanovic O."/>
            <person name="Mourched A.-S."/>
            <person name="Charusanti P."/>
            <person name="Shaw S."/>
            <person name="Blin K."/>
            <person name="Weber T."/>
        </authorList>
    </citation>
    <scope>NUCLEOTIDE SEQUENCE</scope>
    <source>
        <strain evidence="2">NBC_00686</strain>
    </source>
</reference>
<protein>
    <recommendedName>
        <fullName evidence="4">Integral membrane protein</fullName>
    </recommendedName>
</protein>
<evidence type="ECO:0000256" key="1">
    <source>
        <dbReference type="SAM" id="Phobius"/>
    </source>
</evidence>
<feature type="transmembrane region" description="Helical" evidence="1">
    <location>
        <begin position="59"/>
        <end position="77"/>
    </location>
</feature>
<evidence type="ECO:0000313" key="2">
    <source>
        <dbReference type="EMBL" id="WUT45747.1"/>
    </source>
</evidence>
<keyword evidence="3" id="KW-1185">Reference proteome</keyword>
<keyword evidence="1" id="KW-0812">Transmembrane</keyword>
<sequence length="209" mass="23296">MAKSDERDEQVLWPKPLGLIRATETALFIAAPLLSAGALSLIGVVCADAEKIRLAGPTLLLLVAAVITLMLSIQLGYHARQWIYSYEEVQNWTGRHEPHPADLELQRQDCRKGEEKLARAGIAYNTGTLLLACGVAAVLVPNGTGDLSWWRWSAVWLVSAAAAGEAVWTVHNHRNWFALLLRPREIPRLFRRREIDTARSRAELESQDV</sequence>
<dbReference type="RefSeq" id="WP_329266534.1">
    <property type="nucleotide sequence ID" value="NZ_CP108992.1"/>
</dbReference>
<evidence type="ECO:0008006" key="4">
    <source>
        <dbReference type="Google" id="ProtNLM"/>
    </source>
</evidence>
<dbReference type="Proteomes" id="UP001432168">
    <property type="component" value="Chromosome"/>
</dbReference>
<organism evidence="2 3">
    <name type="scientific">Streptomyces pseudovenezuelae</name>
    <dbReference type="NCBI Taxonomy" id="67350"/>
    <lineage>
        <taxon>Bacteria</taxon>
        <taxon>Bacillati</taxon>
        <taxon>Actinomycetota</taxon>
        <taxon>Actinomycetes</taxon>
        <taxon>Kitasatosporales</taxon>
        <taxon>Streptomycetaceae</taxon>
        <taxon>Streptomyces</taxon>
        <taxon>Streptomyces aurantiacus group</taxon>
    </lineage>
</organism>
<name>A0ABZ1X1I4_9ACTN</name>
<keyword evidence="1" id="KW-1133">Transmembrane helix</keyword>
<feature type="transmembrane region" description="Helical" evidence="1">
    <location>
        <begin position="122"/>
        <end position="140"/>
    </location>
</feature>
<dbReference type="EMBL" id="CP109011">
    <property type="protein sequence ID" value="WUT45747.1"/>
    <property type="molecule type" value="Genomic_DNA"/>
</dbReference>
<accession>A0ABZ1X1I4</accession>
<feature type="transmembrane region" description="Helical" evidence="1">
    <location>
        <begin position="26"/>
        <end position="47"/>
    </location>
</feature>
<proteinExistence type="predicted"/>
<gene>
    <name evidence="2" type="ORF">OG929_27150</name>
</gene>
<feature type="transmembrane region" description="Helical" evidence="1">
    <location>
        <begin position="152"/>
        <end position="171"/>
    </location>
</feature>
<evidence type="ECO:0000313" key="3">
    <source>
        <dbReference type="Proteomes" id="UP001432168"/>
    </source>
</evidence>